<dbReference type="GO" id="GO:0016787">
    <property type="term" value="F:hydrolase activity"/>
    <property type="evidence" value="ECO:0007669"/>
    <property type="project" value="UniProtKB-KW"/>
</dbReference>
<evidence type="ECO:0000256" key="3">
    <source>
        <dbReference type="ARBA" id="ARBA00022806"/>
    </source>
</evidence>
<keyword evidence="2" id="KW-0378">Hydrolase</keyword>
<evidence type="ECO:0000313" key="10">
    <source>
        <dbReference type="Proteomes" id="UP000095284"/>
    </source>
</evidence>
<evidence type="ECO:0000313" key="12">
    <source>
        <dbReference type="WBParaSite" id="BXY_1024400.1"/>
    </source>
</evidence>
<dbReference type="Pfam" id="PF00271">
    <property type="entry name" value="Helicase_C"/>
    <property type="match status" value="1"/>
</dbReference>
<dbReference type="WBParaSite" id="BXY_1024400.1">
    <property type="protein sequence ID" value="BXY_1024400.1"/>
    <property type="gene ID" value="BXY_1024400"/>
</dbReference>
<evidence type="ECO:0000259" key="6">
    <source>
        <dbReference type="PROSITE" id="PS51192"/>
    </source>
</evidence>
<feature type="compositionally biased region" description="Polar residues" evidence="5">
    <location>
        <begin position="21"/>
        <end position="35"/>
    </location>
</feature>
<dbReference type="SMART" id="SM00487">
    <property type="entry name" value="DEXDc"/>
    <property type="match status" value="1"/>
</dbReference>
<dbReference type="InterPro" id="IPR001650">
    <property type="entry name" value="Helicase_C-like"/>
</dbReference>
<evidence type="ECO:0000256" key="1">
    <source>
        <dbReference type="ARBA" id="ARBA00022741"/>
    </source>
</evidence>
<dbReference type="InterPro" id="IPR011545">
    <property type="entry name" value="DEAD/DEAH_box_helicase_dom"/>
</dbReference>
<evidence type="ECO:0000256" key="4">
    <source>
        <dbReference type="ARBA" id="ARBA00022840"/>
    </source>
</evidence>
<proteinExistence type="predicted"/>
<dbReference type="InterPro" id="IPR050079">
    <property type="entry name" value="DEAD_box_RNA_helicase"/>
</dbReference>
<evidence type="ECO:0000313" key="9">
    <source>
        <dbReference type="EMBL" id="CAG9131739.1"/>
    </source>
</evidence>
<dbReference type="PROSITE" id="PS51192">
    <property type="entry name" value="HELICASE_ATP_BIND_1"/>
    <property type="match status" value="1"/>
</dbReference>
<dbReference type="PANTHER" id="PTHR47959">
    <property type="entry name" value="ATP-DEPENDENT RNA HELICASE RHLE-RELATED"/>
    <property type="match status" value="1"/>
</dbReference>
<feature type="domain" description="Helicase C-terminal" evidence="7">
    <location>
        <begin position="367"/>
        <end position="508"/>
    </location>
</feature>
<reference evidence="9" key="2">
    <citation type="submission" date="2020-08" db="EMBL/GenBank/DDBJ databases">
        <authorList>
            <person name="Kikuchi T."/>
        </authorList>
    </citation>
    <scope>NUCLEOTIDE SEQUENCE</scope>
    <source>
        <strain evidence="8">Ka4C1</strain>
    </source>
</reference>
<dbReference type="Proteomes" id="UP000659654">
    <property type="component" value="Unassembled WGS sequence"/>
</dbReference>
<dbReference type="EMBL" id="CAJFDI010000006">
    <property type="protein sequence ID" value="CAD5235389.1"/>
    <property type="molecule type" value="Genomic_DNA"/>
</dbReference>
<dbReference type="Proteomes" id="UP000582659">
    <property type="component" value="Unassembled WGS sequence"/>
</dbReference>
<keyword evidence="1" id="KW-0547">Nucleotide-binding</keyword>
<dbReference type="GO" id="GO:0003676">
    <property type="term" value="F:nucleic acid binding"/>
    <property type="evidence" value="ECO:0007669"/>
    <property type="project" value="InterPro"/>
</dbReference>
<dbReference type="OrthoDB" id="422663at2759"/>
<evidence type="ECO:0000313" key="8">
    <source>
        <dbReference type="EMBL" id="CAD5235389.1"/>
    </source>
</evidence>
<dbReference type="AlphaFoldDB" id="A0A1I7SB47"/>
<dbReference type="SMART" id="SM00490">
    <property type="entry name" value="HELICc"/>
    <property type="match status" value="1"/>
</dbReference>
<dbReference type="GO" id="GO:0003724">
    <property type="term" value="F:RNA helicase activity"/>
    <property type="evidence" value="ECO:0007669"/>
    <property type="project" value="TreeGrafter"/>
</dbReference>
<evidence type="ECO:0000256" key="2">
    <source>
        <dbReference type="ARBA" id="ARBA00022801"/>
    </source>
</evidence>
<evidence type="ECO:0000313" key="11">
    <source>
        <dbReference type="Proteomes" id="UP000659654"/>
    </source>
</evidence>
<dbReference type="InterPro" id="IPR027417">
    <property type="entry name" value="P-loop_NTPase"/>
</dbReference>
<dbReference type="PROSITE" id="PS51194">
    <property type="entry name" value="HELICASE_CTER"/>
    <property type="match status" value="1"/>
</dbReference>
<dbReference type="Gene3D" id="3.40.50.300">
    <property type="entry name" value="P-loop containing nucleotide triphosphate hydrolases"/>
    <property type="match status" value="2"/>
</dbReference>
<feature type="domain" description="Helicase ATP-binding" evidence="6">
    <location>
        <begin position="129"/>
        <end position="328"/>
    </location>
</feature>
<gene>
    <name evidence="8" type="ORF">BXYJ_LOCUS15480</name>
</gene>
<evidence type="ECO:0000256" key="5">
    <source>
        <dbReference type="SAM" id="MobiDB-lite"/>
    </source>
</evidence>
<feature type="region of interest" description="Disordered" evidence="5">
    <location>
        <begin position="1"/>
        <end position="62"/>
    </location>
</feature>
<protein>
    <submittedName>
        <fullName evidence="8">(pine wood nematode) hypothetical protein</fullName>
    </submittedName>
</protein>
<dbReference type="CDD" id="cd18787">
    <property type="entry name" value="SF2_C_DEAD"/>
    <property type="match status" value="1"/>
</dbReference>
<dbReference type="Proteomes" id="UP000095284">
    <property type="component" value="Unplaced"/>
</dbReference>
<dbReference type="PANTHER" id="PTHR47959:SF1">
    <property type="entry name" value="ATP-DEPENDENT RNA HELICASE DBPA"/>
    <property type="match status" value="1"/>
</dbReference>
<dbReference type="SMR" id="A0A1I7SB47"/>
<reference evidence="12" key="1">
    <citation type="submission" date="2016-11" db="UniProtKB">
        <authorList>
            <consortium name="WormBaseParasite"/>
        </authorList>
    </citation>
    <scope>IDENTIFICATION</scope>
</reference>
<dbReference type="GO" id="GO:0005829">
    <property type="term" value="C:cytosol"/>
    <property type="evidence" value="ECO:0007669"/>
    <property type="project" value="TreeGrafter"/>
</dbReference>
<name>A0A1I7SB47_BURXY</name>
<dbReference type="GO" id="GO:0005524">
    <property type="term" value="F:ATP binding"/>
    <property type="evidence" value="ECO:0007669"/>
    <property type="project" value="UniProtKB-KW"/>
</dbReference>
<keyword evidence="11" id="KW-1185">Reference proteome</keyword>
<dbReference type="InterPro" id="IPR014001">
    <property type="entry name" value="Helicase_ATP-bd"/>
</dbReference>
<dbReference type="EMBL" id="CAJFCV020000006">
    <property type="protein sequence ID" value="CAG9131739.1"/>
    <property type="molecule type" value="Genomic_DNA"/>
</dbReference>
<dbReference type="Pfam" id="PF00270">
    <property type="entry name" value="DEAD"/>
    <property type="match status" value="1"/>
</dbReference>
<dbReference type="eggNOG" id="KOG0335">
    <property type="taxonomic scope" value="Eukaryota"/>
</dbReference>
<keyword evidence="3" id="KW-0347">Helicase</keyword>
<evidence type="ECO:0000259" key="7">
    <source>
        <dbReference type="PROSITE" id="PS51194"/>
    </source>
</evidence>
<accession>A0A1I7SB47</accession>
<sequence>MVPRPNNPYDQGYVTDEFGNMTDSPRNLSPNSAATHQEVLPNRQRRRQNGRGPDRMSGELAGTQRFIRPGGHYHRLAQKQTEQIEIFSRNPEVQSFDYTQFKMSQKAGGAFGALGFDEITPIQQIAIPFIKRFTDSDFVIRSPMGYGKTWAFMVPIVDEVYERKQYVSPHLINKTDPYAVVLAPTRELAMQLYENTKSYVNAYGSRVKCAFSVGKQHMKSAQAEIESGCDILFVTHGRLIHHFINNKESVIKLGFQNLKYFVMDEGNDFYTSGADYEARMELKEFFSRMDREKHNLSSKYIQSILVGANINIHSYELFSAYVRSDYIGIQVGNCDLPAETLHNEIIRIDDPVKKIAKLIEILTKHGKVEDGHFVTEKTIVFVNTVRDCTRVLYALNTQRFSALGLSSDHTQVERKKALDRFNAGEYDIMVATDIGSKGLNILDLAITINYGIPNRDNFNNRVGRVGRMGNEGKVYHFYVPSEDHQHKAFLREVLQAQSNKIEIPDFLQ</sequence>
<keyword evidence="4" id="KW-0067">ATP-binding</keyword>
<dbReference type="SUPFAM" id="SSF52540">
    <property type="entry name" value="P-loop containing nucleoside triphosphate hydrolases"/>
    <property type="match status" value="1"/>
</dbReference>
<organism evidence="10 12">
    <name type="scientific">Bursaphelenchus xylophilus</name>
    <name type="common">Pinewood nematode worm</name>
    <name type="synonym">Aphelenchoides xylophilus</name>
    <dbReference type="NCBI Taxonomy" id="6326"/>
    <lineage>
        <taxon>Eukaryota</taxon>
        <taxon>Metazoa</taxon>
        <taxon>Ecdysozoa</taxon>
        <taxon>Nematoda</taxon>
        <taxon>Chromadorea</taxon>
        <taxon>Rhabditida</taxon>
        <taxon>Tylenchina</taxon>
        <taxon>Tylenchomorpha</taxon>
        <taxon>Aphelenchoidea</taxon>
        <taxon>Aphelenchoididae</taxon>
        <taxon>Bursaphelenchus</taxon>
    </lineage>
</organism>